<dbReference type="Pfam" id="PF14529">
    <property type="entry name" value="Exo_endo_phos_2"/>
    <property type="match status" value="1"/>
</dbReference>
<dbReference type="EMBL" id="UZAN01056360">
    <property type="protein sequence ID" value="VDP91220.1"/>
    <property type="molecule type" value="Genomic_DNA"/>
</dbReference>
<name>A0A183B413_9TREM</name>
<proteinExistence type="predicted"/>
<evidence type="ECO:0000313" key="4">
    <source>
        <dbReference type="WBParaSite" id="ECPE_0001398801-mRNA-1"/>
    </source>
</evidence>
<reference evidence="2 3" key="2">
    <citation type="submission" date="2018-11" db="EMBL/GenBank/DDBJ databases">
        <authorList>
            <consortium name="Pathogen Informatics"/>
        </authorList>
    </citation>
    <scope>NUCLEOTIDE SEQUENCE [LARGE SCALE GENOMIC DNA]</scope>
    <source>
        <strain evidence="2 3">Egypt</strain>
    </source>
</reference>
<dbReference type="AlphaFoldDB" id="A0A183B413"/>
<evidence type="ECO:0000313" key="2">
    <source>
        <dbReference type="EMBL" id="VDP91220.1"/>
    </source>
</evidence>
<dbReference type="InterPro" id="IPR005135">
    <property type="entry name" value="Endo/exonuclease/phosphatase"/>
</dbReference>
<organism evidence="4">
    <name type="scientific">Echinostoma caproni</name>
    <dbReference type="NCBI Taxonomy" id="27848"/>
    <lineage>
        <taxon>Eukaryota</taxon>
        <taxon>Metazoa</taxon>
        <taxon>Spiralia</taxon>
        <taxon>Lophotrochozoa</taxon>
        <taxon>Platyhelminthes</taxon>
        <taxon>Trematoda</taxon>
        <taxon>Digenea</taxon>
        <taxon>Plagiorchiida</taxon>
        <taxon>Echinostomata</taxon>
        <taxon>Echinostomatoidea</taxon>
        <taxon>Echinostomatidae</taxon>
        <taxon>Echinostoma</taxon>
    </lineage>
</organism>
<protein>
    <submittedName>
        <fullName evidence="4">Endo/exonuclease/phosphatase domain-containing protein</fullName>
    </submittedName>
</protein>
<feature type="domain" description="Endonuclease/exonuclease/phosphatase" evidence="1">
    <location>
        <begin position="7"/>
        <end position="109"/>
    </location>
</feature>
<accession>A0A183B413</accession>
<dbReference type="GO" id="GO:0003824">
    <property type="term" value="F:catalytic activity"/>
    <property type="evidence" value="ECO:0007669"/>
    <property type="project" value="InterPro"/>
</dbReference>
<evidence type="ECO:0000313" key="3">
    <source>
        <dbReference type="Proteomes" id="UP000272942"/>
    </source>
</evidence>
<dbReference type="SUPFAM" id="SSF56219">
    <property type="entry name" value="DNase I-like"/>
    <property type="match status" value="1"/>
</dbReference>
<sequence>MTIGVWYRPPATVPVVTLDDMRRWDSDGHCLTLGDFNVPLNDWNGNSCLQGADRFSRDLAVVNQLALHQYSCEPTRINDSAQSVLDLVLSPPPLPERRTSIPSAISHHSVQVTIQPSWYIGAVELRTVLDHIPGPMSGKRTMME</sequence>
<dbReference type="OrthoDB" id="6157682at2759"/>
<gene>
    <name evidence="2" type="ORF">ECPE_LOCUS13948</name>
</gene>
<dbReference type="InterPro" id="IPR036691">
    <property type="entry name" value="Endo/exonu/phosph_ase_sf"/>
</dbReference>
<evidence type="ECO:0000259" key="1">
    <source>
        <dbReference type="Pfam" id="PF14529"/>
    </source>
</evidence>
<keyword evidence="3" id="KW-1185">Reference proteome</keyword>
<reference evidence="4" key="1">
    <citation type="submission" date="2016-06" db="UniProtKB">
        <authorList>
            <consortium name="WormBaseParasite"/>
        </authorList>
    </citation>
    <scope>IDENTIFICATION</scope>
</reference>
<dbReference type="Proteomes" id="UP000272942">
    <property type="component" value="Unassembled WGS sequence"/>
</dbReference>
<dbReference type="WBParaSite" id="ECPE_0001398801-mRNA-1">
    <property type="protein sequence ID" value="ECPE_0001398801-mRNA-1"/>
    <property type="gene ID" value="ECPE_0001398801"/>
</dbReference>
<dbReference type="Gene3D" id="3.60.10.10">
    <property type="entry name" value="Endonuclease/exonuclease/phosphatase"/>
    <property type="match status" value="1"/>
</dbReference>